<proteinExistence type="predicted"/>
<protein>
    <recommendedName>
        <fullName evidence="4">Capsular polysaccharide biosynthesis protein</fullName>
    </recommendedName>
</protein>
<dbReference type="EMBL" id="CP014164">
    <property type="protein sequence ID" value="AMC01522.1"/>
    <property type="molecule type" value="Genomic_DNA"/>
</dbReference>
<dbReference type="KEGG" id="avs:AWM76_08135"/>
<evidence type="ECO:0000313" key="2">
    <source>
        <dbReference type="EMBL" id="AMC01522.1"/>
    </source>
</evidence>
<feature type="transmembrane region" description="Helical" evidence="1">
    <location>
        <begin position="21"/>
        <end position="39"/>
    </location>
</feature>
<reference evidence="2 3" key="1">
    <citation type="journal article" date="2016" name="Genome Announc.">
        <title>Complete Genome Sequences of Aerococcus christensenii CCUG 28831T, Aerococcus sanguinicola CCUG 43001T, Aerococcus urinae CCUG 36881T, Aerococcus urinaeequi CCUG 28094T, Aerococcus urinaehominis CCUG 42038 BT, and Aerococcus viridans CCUG 4311T.</title>
        <authorList>
            <person name="Carkaci D."/>
            <person name="Dargis R."/>
            <person name="Nielsen X.C."/>
            <person name="Skovgaard O."/>
            <person name="Fuursted K."/>
            <person name="Christensen J.J."/>
        </authorList>
    </citation>
    <scope>NUCLEOTIDE SEQUENCE [LARGE SCALE GENOMIC DNA]</scope>
    <source>
        <strain evidence="2 3">CCUG4311</strain>
    </source>
</reference>
<keyword evidence="1" id="KW-0472">Membrane</keyword>
<dbReference type="AlphaFoldDB" id="A0AAU8UNX3"/>
<keyword evidence="1" id="KW-1133">Transmembrane helix</keyword>
<evidence type="ECO:0000313" key="3">
    <source>
        <dbReference type="Proteomes" id="UP000066986"/>
    </source>
</evidence>
<dbReference type="RefSeq" id="WP_003143050.1">
    <property type="nucleotide sequence ID" value="NZ_CP014164.1"/>
</dbReference>
<dbReference type="Proteomes" id="UP000066986">
    <property type="component" value="Chromosome"/>
</dbReference>
<feature type="transmembrane region" description="Helical" evidence="1">
    <location>
        <begin position="231"/>
        <end position="252"/>
    </location>
</feature>
<accession>A0AAU8UNX3</accession>
<gene>
    <name evidence="2" type="ORF">AWM76_08135</name>
</gene>
<organism evidence="2 3">
    <name type="scientific">Aerococcus viridans</name>
    <dbReference type="NCBI Taxonomy" id="1377"/>
    <lineage>
        <taxon>Bacteria</taxon>
        <taxon>Bacillati</taxon>
        <taxon>Bacillota</taxon>
        <taxon>Bacilli</taxon>
        <taxon>Lactobacillales</taxon>
        <taxon>Aerococcaceae</taxon>
        <taxon>Aerococcus</taxon>
    </lineage>
</organism>
<sequence>MSLLTIIAELWRFIKDNILKILIGAVVVMVLTIGARVLLTNYIENSAMETATTETGANADVKPEEIEASYKHLMEVYDQEPAEFSFVGINDEGLTLANSFIIDEFLIRPDVLAEIEQASGVDIAPTLEAESNVGLQKSKDFRGGIASVRNSSTEEITIRVLVGQTPEENLAVAEAIYEYIQEDKVPFLSNYDLVILSEPDIGEDLILEENPMVPTSNVLAELAPQGSNSQLIFYAVIGLILGFILSTVILFITHFFSNKIVYAYDYNWDLEDYQTIVSADNVNIEALNNWLIIPKEKRRIALAQYTDSTIIQDLSTKYLPVATQLNGADDTPEEIIIFIESGKTDKEWYQAQFDLSKLYESRVKIIHFK</sequence>
<name>A0AAU8UNX3_9LACT</name>
<keyword evidence="1" id="KW-0812">Transmembrane</keyword>
<evidence type="ECO:0008006" key="4">
    <source>
        <dbReference type="Google" id="ProtNLM"/>
    </source>
</evidence>
<dbReference type="GeneID" id="32030886"/>
<evidence type="ECO:0000256" key="1">
    <source>
        <dbReference type="SAM" id="Phobius"/>
    </source>
</evidence>
<reference evidence="3" key="2">
    <citation type="submission" date="2016-01" db="EMBL/GenBank/DDBJ databases">
        <title>Six Aerococcus type strain genome sequencing and assembly using PacBio and Illumina Hiseq.</title>
        <authorList>
            <person name="Carkaci D."/>
            <person name="Dargis R."/>
            <person name="Nielsen X.C."/>
            <person name="Skovgaard O."/>
            <person name="Fuursted K."/>
            <person name="Christensen J.J."/>
        </authorList>
    </citation>
    <scope>NUCLEOTIDE SEQUENCE [LARGE SCALE GENOMIC DNA]</scope>
    <source>
        <strain evidence="3">CCUG4311</strain>
    </source>
</reference>